<reference evidence="9 10" key="1">
    <citation type="journal article" date="2021" name="Microbiol. Resour. Announc.">
        <title>Draft Genome Sequence of Coralloluteibacterium stylophorae LMG 29479T.</title>
        <authorList>
            <person name="Karlyshev A.V."/>
            <person name="Kudryashova E.B."/>
            <person name="Ariskina E.V."/>
            <person name="Conroy A.P."/>
            <person name="Abidueva E.Y."/>
        </authorList>
    </citation>
    <scope>NUCLEOTIDE SEQUENCE [LARGE SCALE GENOMIC DNA]</scope>
    <source>
        <strain evidence="9 10">LMG 29479</strain>
    </source>
</reference>
<organism evidence="8">
    <name type="scientific">Coralloluteibacterium stylophorae</name>
    <dbReference type="NCBI Taxonomy" id="1776034"/>
    <lineage>
        <taxon>Bacteria</taxon>
        <taxon>Pseudomonadati</taxon>
        <taxon>Pseudomonadota</taxon>
        <taxon>Gammaproteobacteria</taxon>
        <taxon>Lysobacterales</taxon>
        <taxon>Lysobacteraceae</taxon>
        <taxon>Coralloluteibacterium</taxon>
    </lineage>
</organism>
<keyword evidence="2" id="KW-1003">Cell membrane</keyword>
<reference evidence="8" key="2">
    <citation type="submission" date="2021-04" db="EMBL/GenBank/DDBJ databases">
        <authorList>
            <person name="Karlyshev A.V."/>
        </authorList>
    </citation>
    <scope>NUCLEOTIDE SEQUENCE</scope>
    <source>
        <strain evidence="8">LMG 29479</strain>
    </source>
</reference>
<evidence type="ECO:0000256" key="3">
    <source>
        <dbReference type="ARBA" id="ARBA00022692"/>
    </source>
</evidence>
<dbReference type="PANTHER" id="PTHR21248:SF22">
    <property type="entry name" value="PHOSPHOLIPASE D"/>
    <property type="match status" value="1"/>
</dbReference>
<dbReference type="PANTHER" id="PTHR21248">
    <property type="entry name" value="CARDIOLIPIN SYNTHASE"/>
    <property type="match status" value="1"/>
</dbReference>
<evidence type="ECO:0000256" key="2">
    <source>
        <dbReference type="ARBA" id="ARBA00022475"/>
    </source>
</evidence>
<dbReference type="PROSITE" id="PS50035">
    <property type="entry name" value="PLD"/>
    <property type="match status" value="2"/>
</dbReference>
<evidence type="ECO:0000259" key="7">
    <source>
        <dbReference type="PROSITE" id="PS50035"/>
    </source>
</evidence>
<comment type="subcellular location">
    <subcellularLocation>
        <location evidence="1">Cell membrane</location>
        <topology evidence="1">Multi-pass membrane protein</topology>
    </subcellularLocation>
</comment>
<evidence type="ECO:0000313" key="8">
    <source>
        <dbReference type="EMBL" id="MBR0562252.1"/>
    </source>
</evidence>
<dbReference type="GO" id="GO:0005886">
    <property type="term" value="C:plasma membrane"/>
    <property type="evidence" value="ECO:0007669"/>
    <property type="project" value="UniProtKB-SubCell"/>
</dbReference>
<keyword evidence="4 6" id="KW-1133">Transmembrane helix</keyword>
<evidence type="ECO:0000256" key="5">
    <source>
        <dbReference type="ARBA" id="ARBA00023136"/>
    </source>
</evidence>
<evidence type="ECO:0000313" key="10">
    <source>
        <dbReference type="Proteomes" id="UP000675747"/>
    </source>
</evidence>
<dbReference type="EMBL" id="JAGQFT020000002">
    <property type="protein sequence ID" value="MBS7456297.1"/>
    <property type="molecule type" value="Genomic_DNA"/>
</dbReference>
<dbReference type="AlphaFoldDB" id="A0A8J8AXC6"/>
<keyword evidence="10" id="KW-1185">Reference proteome</keyword>
<gene>
    <name evidence="9" type="ORF">KB893_004000</name>
    <name evidence="8" type="ORF">KB893_06935</name>
</gene>
<comment type="caution">
    <text evidence="8">The sequence shown here is derived from an EMBL/GenBank/DDBJ whole genome shotgun (WGS) entry which is preliminary data.</text>
</comment>
<name>A0A8J8AXC6_9GAMM</name>
<feature type="transmembrane region" description="Helical" evidence="6">
    <location>
        <begin position="38"/>
        <end position="59"/>
    </location>
</feature>
<dbReference type="Proteomes" id="UP000675747">
    <property type="component" value="Unassembled WGS sequence"/>
</dbReference>
<evidence type="ECO:0000256" key="4">
    <source>
        <dbReference type="ARBA" id="ARBA00022989"/>
    </source>
</evidence>
<dbReference type="EMBL" id="JAGQFT010000041">
    <property type="protein sequence ID" value="MBR0562252.1"/>
    <property type="molecule type" value="Genomic_DNA"/>
</dbReference>
<dbReference type="Pfam" id="PF13091">
    <property type="entry name" value="PLDc_2"/>
    <property type="match status" value="2"/>
</dbReference>
<proteinExistence type="predicted"/>
<sequence>MFSWSALTTSHLFASTLAVLVYILGSRAARERRAPAGAVAWVLSLLLVPWLALPLYLSFGRRKLPRLPRHRAAPAPGAVASWAQALTAAFELEPAAPATVRFHADGRAARQALLDTIDAARARLDLCSFIIARDGIGHEVMQRLRARAEAGVHVRVLVDGLSIALLPWADIRRLREAGGEVELFRPLTRLRSDAPRNLRNHRKLTIADGARLWSGGRNVADEYFLGRAGEAPWIDLSFDLKGAVAGAAARRFDADWLAATGRGAPPLAPPAQPEHGRLAQFLPSGPDQLEDTAHALIVAGCWHARRRILAVTPYFVPDDGLLTALRLAARRGVDVHLVIPSRSNHRLADFARHRALRQLAAAGATVSLVDAMVHAKALVFDDRLALCGSFNLDPRSLLLNHEAGVVFHDGDDIAWLAGWIEALARDRARGYVADRPGVLRDTAEGLVTTLAFQL</sequence>
<feature type="domain" description="PLD phosphodiesterase" evidence="7">
    <location>
        <begin position="196"/>
        <end position="223"/>
    </location>
</feature>
<accession>A0A8J8AXC6</accession>
<dbReference type="InterPro" id="IPR027379">
    <property type="entry name" value="CLS_N"/>
</dbReference>
<dbReference type="Pfam" id="PF13396">
    <property type="entry name" value="PLDc_N"/>
    <property type="match status" value="1"/>
</dbReference>
<keyword evidence="3 6" id="KW-0812">Transmembrane</keyword>
<dbReference type="GO" id="GO:0032049">
    <property type="term" value="P:cardiolipin biosynthetic process"/>
    <property type="evidence" value="ECO:0007669"/>
    <property type="project" value="UniProtKB-ARBA"/>
</dbReference>
<dbReference type="InterPro" id="IPR025202">
    <property type="entry name" value="PLD-like_dom"/>
</dbReference>
<dbReference type="SUPFAM" id="SSF56024">
    <property type="entry name" value="Phospholipase D/nuclease"/>
    <property type="match status" value="2"/>
</dbReference>
<evidence type="ECO:0000256" key="1">
    <source>
        <dbReference type="ARBA" id="ARBA00004651"/>
    </source>
</evidence>
<evidence type="ECO:0000256" key="6">
    <source>
        <dbReference type="SAM" id="Phobius"/>
    </source>
</evidence>
<feature type="domain" description="PLD phosphodiesterase" evidence="7">
    <location>
        <begin position="369"/>
        <end position="396"/>
    </location>
</feature>
<dbReference type="RefSeq" id="WP_211926196.1">
    <property type="nucleotide sequence ID" value="NZ_JAGQFT020000002.1"/>
</dbReference>
<dbReference type="GO" id="GO:0008808">
    <property type="term" value="F:cardiolipin synthase activity"/>
    <property type="evidence" value="ECO:0007669"/>
    <property type="project" value="TreeGrafter"/>
</dbReference>
<dbReference type="InterPro" id="IPR001736">
    <property type="entry name" value="PLipase_D/transphosphatidylase"/>
</dbReference>
<dbReference type="SMART" id="SM00155">
    <property type="entry name" value="PLDc"/>
    <property type="match status" value="2"/>
</dbReference>
<dbReference type="Gene3D" id="3.30.870.10">
    <property type="entry name" value="Endonuclease Chain A"/>
    <property type="match status" value="2"/>
</dbReference>
<evidence type="ECO:0000313" key="9">
    <source>
        <dbReference type="EMBL" id="MBS7456297.1"/>
    </source>
</evidence>
<protein>
    <submittedName>
        <fullName evidence="8">PLDc N-terminal domain-containing protein</fullName>
    </submittedName>
</protein>
<keyword evidence="5 6" id="KW-0472">Membrane</keyword>